<keyword evidence="4" id="KW-1185">Reference proteome</keyword>
<dbReference type="SUPFAM" id="SSF48452">
    <property type="entry name" value="TPR-like"/>
    <property type="match status" value="1"/>
</dbReference>
<dbReference type="AlphaFoldDB" id="A0A5S4F3V6"/>
<evidence type="ECO:0000313" key="4">
    <source>
        <dbReference type="Proteomes" id="UP000309128"/>
    </source>
</evidence>
<comment type="caution">
    <text evidence="3">The sequence shown here is derived from an EMBL/GenBank/DDBJ whole genome shotgun (WGS) entry which is preliminary data.</text>
</comment>
<dbReference type="PROSITE" id="PS51257">
    <property type="entry name" value="PROKAR_LIPOPROTEIN"/>
    <property type="match status" value="1"/>
</dbReference>
<reference evidence="3 4" key="1">
    <citation type="submission" date="2019-05" db="EMBL/GenBank/DDBJ databases">
        <title>Draft genome sequence of Nonomuraea turkmeniaca DSM 43926.</title>
        <authorList>
            <person name="Saricaoglu S."/>
            <person name="Isik K."/>
        </authorList>
    </citation>
    <scope>NUCLEOTIDE SEQUENCE [LARGE SCALE GENOMIC DNA]</scope>
    <source>
        <strain evidence="3 4">DSM 43926</strain>
    </source>
</reference>
<feature type="compositionally biased region" description="Polar residues" evidence="1">
    <location>
        <begin position="203"/>
        <end position="217"/>
    </location>
</feature>
<dbReference type="OrthoDB" id="3543016at2"/>
<dbReference type="Proteomes" id="UP000309128">
    <property type="component" value="Unassembled WGS sequence"/>
</dbReference>
<sequence length="254" mass="26675">MKRTLPGWWLAVAGMALTFGCAGDLGGSQQQTYNPPPVKVRPKKSVVPPEGGGDVPHPTYDVCWKCQRGLAEGRDAEVASVMGKEAAQAAALRGGMSIPSKRAVALVCLGTAQANLGQHEEALKSLEAAEDVQEHLPAVVRPQLLELLYHAELVSASALGDDARADRALDRLGEVTGDTDRYVQDRCAVAPDRQALPECGGSESPSVEPHTSATPDGTETRSPEGTPEVERESPAPAPDDEPDTDDGPASPIES</sequence>
<dbReference type="EMBL" id="VCKY01000187">
    <property type="protein sequence ID" value="TMR10524.1"/>
    <property type="molecule type" value="Genomic_DNA"/>
</dbReference>
<dbReference type="InterPro" id="IPR011990">
    <property type="entry name" value="TPR-like_helical_dom_sf"/>
</dbReference>
<accession>A0A5S4F3V6</accession>
<feature type="region of interest" description="Disordered" evidence="1">
    <location>
        <begin position="28"/>
        <end position="53"/>
    </location>
</feature>
<protein>
    <recommendedName>
        <fullName evidence="5">Tetratricopeptide repeat protein</fullName>
    </recommendedName>
</protein>
<keyword evidence="2" id="KW-0732">Signal</keyword>
<feature type="signal peptide" evidence="2">
    <location>
        <begin position="1"/>
        <end position="22"/>
    </location>
</feature>
<proteinExistence type="predicted"/>
<evidence type="ECO:0000313" key="3">
    <source>
        <dbReference type="EMBL" id="TMR10524.1"/>
    </source>
</evidence>
<feature type="compositionally biased region" description="Basic and acidic residues" evidence="1">
    <location>
        <begin position="218"/>
        <end position="233"/>
    </location>
</feature>
<feature type="region of interest" description="Disordered" evidence="1">
    <location>
        <begin position="193"/>
        <end position="254"/>
    </location>
</feature>
<evidence type="ECO:0000256" key="1">
    <source>
        <dbReference type="SAM" id="MobiDB-lite"/>
    </source>
</evidence>
<organism evidence="3 4">
    <name type="scientific">Nonomuraea turkmeniaca</name>
    <dbReference type="NCBI Taxonomy" id="103838"/>
    <lineage>
        <taxon>Bacteria</taxon>
        <taxon>Bacillati</taxon>
        <taxon>Actinomycetota</taxon>
        <taxon>Actinomycetes</taxon>
        <taxon>Streptosporangiales</taxon>
        <taxon>Streptosporangiaceae</taxon>
        <taxon>Nonomuraea</taxon>
    </lineage>
</organism>
<name>A0A5S4F3V6_9ACTN</name>
<evidence type="ECO:0008006" key="5">
    <source>
        <dbReference type="Google" id="ProtNLM"/>
    </source>
</evidence>
<feature type="chain" id="PRO_5039421208" description="Tetratricopeptide repeat protein" evidence="2">
    <location>
        <begin position="23"/>
        <end position="254"/>
    </location>
</feature>
<evidence type="ECO:0000256" key="2">
    <source>
        <dbReference type="SAM" id="SignalP"/>
    </source>
</evidence>
<gene>
    <name evidence="3" type="ORF">ETD86_39165</name>
</gene>
<dbReference type="RefSeq" id="WP_138671688.1">
    <property type="nucleotide sequence ID" value="NZ_VCKY01000187.1"/>
</dbReference>